<dbReference type="Gene3D" id="1.10.287.470">
    <property type="entry name" value="Helix hairpin bin"/>
    <property type="match status" value="1"/>
</dbReference>
<evidence type="ECO:0000256" key="1">
    <source>
        <dbReference type="ARBA" id="ARBA00004196"/>
    </source>
</evidence>
<sequence length="621" mass="63484">MPETNAPSSAAQGIDPSLFDEPAAVDPVAGPVAVDTTAESPTEVISAVPAPRTRHRKAVTARTEMTRRILRIAVPTTLVAATLVACTTSSGPPPPPTVRVERTSVTTAVSSSGSLTAVTSQNLGFLKGGQLKTVDVKVGQKVTAGQVLATVDDTQLRHVLEQQQGQLASQQAALNRIVNATTVTGAENTTNQAGEILDATQDQASATVDADDVAVERAKKQLDFDEDASDDIDDQLDQAENGCDASGGTPSSSSIDTSGLLSGILGQSDSDGDGDGGGDGDGESDSAKERKKRLEAALKAAGSLAGSLVSSSASSSNPACMQVATLQSAQTQADRQVVASRTALEQAEARRDVDEASSRVQVENARQGVVTAQNNLDSAQTDRPSLIAQQRGLVAVSQAAVASAQKDVDDTVLRATADGTIAALNGAVGEVLAPSAGTTPLAPGSTGAIPGADTPTSPAAGTVSRPGGTQFLVLDNVDTFEVVVPFEESDAVRVSPNQRVDVRFDAVPDLTLPGNVVAVSPSASALSGVISYYVTVGLSQSDPRLRNGQTAQASVVTSELRDVLAVPNTAIRRQGGRTQVTVQRFDGQQVVDITPGVVGDTYTQVLSGLSAGDEVVVPNGR</sequence>
<feature type="region of interest" description="Disordered" evidence="3">
    <location>
        <begin position="234"/>
        <end position="293"/>
    </location>
</feature>
<dbReference type="Gene3D" id="2.40.30.170">
    <property type="match status" value="1"/>
</dbReference>
<keyword evidence="6" id="KW-1185">Reference proteome</keyword>
<organism evidence="5 6">
    <name type="scientific">Pseudonocardia charpentierae</name>
    <dbReference type="NCBI Taxonomy" id="3075545"/>
    <lineage>
        <taxon>Bacteria</taxon>
        <taxon>Bacillati</taxon>
        <taxon>Actinomycetota</taxon>
        <taxon>Actinomycetes</taxon>
        <taxon>Pseudonocardiales</taxon>
        <taxon>Pseudonocardiaceae</taxon>
        <taxon>Pseudonocardia</taxon>
    </lineage>
</organism>
<dbReference type="Proteomes" id="UP001183202">
    <property type="component" value="Unassembled WGS sequence"/>
</dbReference>
<evidence type="ECO:0000256" key="2">
    <source>
        <dbReference type="ARBA" id="ARBA00023054"/>
    </source>
</evidence>
<feature type="region of interest" description="Disordered" evidence="3">
    <location>
        <begin position="1"/>
        <end position="24"/>
    </location>
</feature>
<dbReference type="InterPro" id="IPR050465">
    <property type="entry name" value="UPF0194_transport"/>
</dbReference>
<comment type="subcellular location">
    <subcellularLocation>
        <location evidence="1">Cell envelope</location>
    </subcellularLocation>
</comment>
<dbReference type="Gene3D" id="2.40.50.100">
    <property type="match status" value="1"/>
</dbReference>
<feature type="compositionally biased region" description="Low complexity" evidence="3">
    <location>
        <begin position="246"/>
        <end position="269"/>
    </location>
</feature>
<evidence type="ECO:0000256" key="3">
    <source>
        <dbReference type="SAM" id="MobiDB-lite"/>
    </source>
</evidence>
<proteinExistence type="predicted"/>
<evidence type="ECO:0000313" key="6">
    <source>
        <dbReference type="Proteomes" id="UP001183202"/>
    </source>
</evidence>
<accession>A0ABU2N8Z4</accession>
<dbReference type="RefSeq" id="WP_311556452.1">
    <property type="nucleotide sequence ID" value="NZ_JAVREJ010000007.1"/>
</dbReference>
<dbReference type="Pfam" id="PF25954">
    <property type="entry name" value="Beta-barrel_RND_2"/>
    <property type="match status" value="1"/>
</dbReference>
<reference evidence="6" key="1">
    <citation type="submission" date="2023-07" db="EMBL/GenBank/DDBJ databases">
        <title>30 novel species of actinomycetes from the DSMZ collection.</title>
        <authorList>
            <person name="Nouioui I."/>
        </authorList>
    </citation>
    <scope>NUCLEOTIDE SEQUENCE [LARGE SCALE GENOMIC DNA]</scope>
    <source>
        <strain evidence="6">DSM 45834</strain>
    </source>
</reference>
<dbReference type="SUPFAM" id="SSF111369">
    <property type="entry name" value="HlyD-like secretion proteins"/>
    <property type="match status" value="1"/>
</dbReference>
<feature type="compositionally biased region" description="Acidic residues" evidence="3">
    <location>
        <begin position="270"/>
        <end position="284"/>
    </location>
</feature>
<evidence type="ECO:0000313" key="5">
    <source>
        <dbReference type="EMBL" id="MDT0350418.1"/>
    </source>
</evidence>
<dbReference type="PANTHER" id="PTHR32347:SF23">
    <property type="entry name" value="BLL5650 PROTEIN"/>
    <property type="match status" value="1"/>
</dbReference>
<gene>
    <name evidence="5" type="ORF">RM445_12870</name>
</gene>
<name>A0ABU2N8Z4_9PSEU</name>
<keyword evidence="2" id="KW-0175">Coiled coil</keyword>
<comment type="caution">
    <text evidence="5">The sequence shown here is derived from an EMBL/GenBank/DDBJ whole genome shotgun (WGS) entry which is preliminary data.</text>
</comment>
<dbReference type="Gene3D" id="6.20.50.140">
    <property type="match status" value="1"/>
</dbReference>
<protein>
    <submittedName>
        <fullName evidence="5">HlyD family efflux transporter periplasmic adaptor subunit</fullName>
    </submittedName>
</protein>
<feature type="compositionally biased region" description="Polar residues" evidence="3">
    <location>
        <begin position="1"/>
        <end position="11"/>
    </location>
</feature>
<dbReference type="PANTHER" id="PTHR32347">
    <property type="entry name" value="EFFLUX SYSTEM COMPONENT YKNX-RELATED"/>
    <property type="match status" value="1"/>
</dbReference>
<feature type="domain" description="CusB-like beta-barrel" evidence="4">
    <location>
        <begin position="485"/>
        <end position="557"/>
    </location>
</feature>
<evidence type="ECO:0000259" key="4">
    <source>
        <dbReference type="Pfam" id="PF25954"/>
    </source>
</evidence>
<dbReference type="InterPro" id="IPR058792">
    <property type="entry name" value="Beta-barrel_RND_2"/>
</dbReference>
<dbReference type="EMBL" id="JAVREJ010000007">
    <property type="protein sequence ID" value="MDT0350418.1"/>
    <property type="molecule type" value="Genomic_DNA"/>
</dbReference>